<evidence type="ECO:0000313" key="1">
    <source>
        <dbReference type="EMBL" id="MUM71702.1"/>
    </source>
</evidence>
<comment type="caution">
    <text evidence="1">The sequence shown here is derived from an EMBL/GenBank/DDBJ whole genome shotgun (WGS) entry which is preliminary data.</text>
</comment>
<proteinExistence type="predicted"/>
<protein>
    <submittedName>
        <fullName evidence="1">Uncharacterized protein</fullName>
    </submittedName>
</protein>
<dbReference type="AlphaFoldDB" id="A0AAJ2Y337"/>
<reference evidence="1 2" key="1">
    <citation type="submission" date="2019-11" db="EMBL/GenBank/DDBJ databases">
        <title>Whole genome sequence analysis of environmental Escherichia coli from the feces of straw-necked ibis (Threskiornis spinicollis) nesting on inland wetlands.</title>
        <authorList>
            <person name="Wyrsch E.R."/>
            <person name="Roy Chowdhury P."/>
            <person name="Wallis L."/>
            <person name="Cummins M.L."/>
            <person name="Zingali T."/>
            <person name="Brandis K.J."/>
            <person name="Djordjevic S.P."/>
        </authorList>
    </citation>
    <scope>NUCLEOTIDE SEQUENCE [LARGE SCALE GENOMIC DNA]</scope>
    <source>
        <strain evidence="1 2">IBS12</strain>
    </source>
</reference>
<name>A0AAJ2Y337_ECOLX</name>
<sequence length="113" mass="13656">MKLNNTFDINKLREWFHRIEIEAIPYHTYEQSDLQSIDIRELYQYYQSALEMHKLFLSTNFILNYNFEEFKNYNLVQKYVVAKYMYLQGITSIVEFNTVLALVEVILCSTCMI</sequence>
<accession>A0AAJ2Y337</accession>
<evidence type="ECO:0000313" key="2">
    <source>
        <dbReference type="Proteomes" id="UP000490727"/>
    </source>
</evidence>
<dbReference type="RefSeq" id="WP_155851165.1">
    <property type="nucleotide sequence ID" value="NZ_WOES01000004.1"/>
</dbReference>
<dbReference type="EMBL" id="WOET01000003">
    <property type="protein sequence ID" value="MUM71702.1"/>
    <property type="molecule type" value="Genomic_DNA"/>
</dbReference>
<dbReference type="Proteomes" id="UP000490727">
    <property type="component" value="Unassembled WGS sequence"/>
</dbReference>
<organism evidence="1 2">
    <name type="scientific">Escherichia coli</name>
    <dbReference type="NCBI Taxonomy" id="562"/>
    <lineage>
        <taxon>Bacteria</taxon>
        <taxon>Pseudomonadati</taxon>
        <taxon>Pseudomonadota</taxon>
        <taxon>Gammaproteobacteria</taxon>
        <taxon>Enterobacterales</taxon>
        <taxon>Enterobacteriaceae</taxon>
        <taxon>Escherichia</taxon>
    </lineage>
</organism>
<gene>
    <name evidence="1" type="ORF">GNZ05_05920</name>
</gene>